<dbReference type="Proteomes" id="UP001497382">
    <property type="component" value="Unassembled WGS sequence"/>
</dbReference>
<dbReference type="AlphaFoldDB" id="A0AAV2BYB8"/>
<evidence type="ECO:0000313" key="3">
    <source>
        <dbReference type="Proteomes" id="UP001497382"/>
    </source>
</evidence>
<name>A0AAV2BYB8_9ARAC</name>
<comment type="caution">
    <text evidence="2">The sequence shown here is derived from an EMBL/GenBank/DDBJ whole genome shotgun (WGS) entry which is preliminary data.</text>
</comment>
<evidence type="ECO:0000313" key="2">
    <source>
        <dbReference type="EMBL" id="CAL1300780.1"/>
    </source>
</evidence>
<sequence length="152" mass="17016">MKRPLAVTNLLFILIAYAESFESLMDEDEMYGCFYKLLCELDKVAEILEITRGAGPDNAKRYIEAISQATGVEIHENTEEDWIKFKEIGCKLPEEQRKKAFTEWGTLIGEYILDQFATFLAKYKATGVCSNSGMLAKMMPGGMGKMGSSPFG</sequence>
<gene>
    <name evidence="2" type="ORF">LARSCL_LOCUS22116</name>
</gene>
<accession>A0AAV2BYB8</accession>
<keyword evidence="1" id="KW-0732">Signal</keyword>
<proteinExistence type="predicted"/>
<protein>
    <submittedName>
        <fullName evidence="2">Uncharacterized protein</fullName>
    </submittedName>
</protein>
<keyword evidence="3" id="KW-1185">Reference proteome</keyword>
<reference evidence="2 3" key="1">
    <citation type="submission" date="2024-04" db="EMBL/GenBank/DDBJ databases">
        <authorList>
            <person name="Rising A."/>
            <person name="Reimegard J."/>
            <person name="Sonavane S."/>
            <person name="Akerstrom W."/>
            <person name="Nylinder S."/>
            <person name="Hedman E."/>
            <person name="Kallberg Y."/>
        </authorList>
    </citation>
    <scope>NUCLEOTIDE SEQUENCE [LARGE SCALE GENOMIC DNA]</scope>
</reference>
<feature type="signal peptide" evidence="1">
    <location>
        <begin position="1"/>
        <end position="20"/>
    </location>
</feature>
<feature type="chain" id="PRO_5043830648" evidence="1">
    <location>
        <begin position="21"/>
        <end position="152"/>
    </location>
</feature>
<evidence type="ECO:0000256" key="1">
    <source>
        <dbReference type="SAM" id="SignalP"/>
    </source>
</evidence>
<dbReference type="EMBL" id="CAXIEN010000579">
    <property type="protein sequence ID" value="CAL1300780.1"/>
    <property type="molecule type" value="Genomic_DNA"/>
</dbReference>
<organism evidence="2 3">
    <name type="scientific">Larinioides sclopetarius</name>
    <dbReference type="NCBI Taxonomy" id="280406"/>
    <lineage>
        <taxon>Eukaryota</taxon>
        <taxon>Metazoa</taxon>
        <taxon>Ecdysozoa</taxon>
        <taxon>Arthropoda</taxon>
        <taxon>Chelicerata</taxon>
        <taxon>Arachnida</taxon>
        <taxon>Araneae</taxon>
        <taxon>Araneomorphae</taxon>
        <taxon>Entelegynae</taxon>
        <taxon>Araneoidea</taxon>
        <taxon>Araneidae</taxon>
        <taxon>Larinioides</taxon>
    </lineage>
</organism>